<dbReference type="EMBL" id="FOBI01000019">
    <property type="protein sequence ID" value="SEL72342.1"/>
    <property type="molecule type" value="Genomic_DNA"/>
</dbReference>
<dbReference type="SUPFAM" id="SSF56317">
    <property type="entry name" value="Carbon-nitrogen hydrolase"/>
    <property type="match status" value="1"/>
</dbReference>
<dbReference type="PANTHER" id="PTHR23088">
    <property type="entry name" value="NITRILASE-RELATED"/>
    <property type="match status" value="1"/>
</dbReference>
<evidence type="ECO:0000259" key="1">
    <source>
        <dbReference type="PROSITE" id="PS50263"/>
    </source>
</evidence>
<evidence type="ECO:0000313" key="3">
    <source>
        <dbReference type="Proteomes" id="UP000199297"/>
    </source>
</evidence>
<accession>A0A1H7SI80</accession>
<dbReference type="OrthoDB" id="9803803at2"/>
<dbReference type="InterPro" id="IPR036526">
    <property type="entry name" value="C-N_Hydrolase_sf"/>
</dbReference>
<dbReference type="AlphaFoldDB" id="A0A1H7SI80"/>
<sequence>MSLFNICCLQLNLDTGENLAIIDKKIAKAMARYPWIDMVILPELVVFGSGNQNAIEMPSSVESSLCDIAKKYGIWFIPGSLIEKSDDKLYNTAPVINPEGEVVTRYRKLYPYYPYEAGITSGSEFTVFDVPEIGRFGVTICYDKWFPEVARTLSCMGAEVILHPTMTYTIDRDIEISISRATAATNQVYFLDVNSCGGFSIGRSVVFDAGGNCIYEAGSDEEIIPVEVDFSMVRRVRQRGYHGLTQVLKSFNNNPLNYPFHQGKKNSDYIDNLGPLTIPMRHKATK</sequence>
<dbReference type="InterPro" id="IPR003010">
    <property type="entry name" value="C-N_Hydrolase"/>
</dbReference>
<dbReference type="STRING" id="641665.GCA_002104455_01449"/>
<protein>
    <submittedName>
        <fullName evidence="2">Predicted amidohydrolase</fullName>
    </submittedName>
</protein>
<dbReference type="Gene3D" id="3.60.110.10">
    <property type="entry name" value="Carbon-nitrogen hydrolase"/>
    <property type="match status" value="1"/>
</dbReference>
<keyword evidence="3" id="KW-1185">Reference proteome</keyword>
<organism evidence="2 3">
    <name type="scientific">Colwellia chukchiensis</name>
    <dbReference type="NCBI Taxonomy" id="641665"/>
    <lineage>
        <taxon>Bacteria</taxon>
        <taxon>Pseudomonadati</taxon>
        <taxon>Pseudomonadota</taxon>
        <taxon>Gammaproteobacteria</taxon>
        <taxon>Alteromonadales</taxon>
        <taxon>Colwelliaceae</taxon>
        <taxon>Colwellia</taxon>
    </lineage>
</organism>
<gene>
    <name evidence="2" type="ORF">SAMN05216262_11917</name>
</gene>
<dbReference type="RefSeq" id="WP_085285761.1">
    <property type="nucleotide sequence ID" value="NZ_FOBI01000019.1"/>
</dbReference>
<dbReference type="CDD" id="cd07197">
    <property type="entry name" value="nitrilase"/>
    <property type="match status" value="1"/>
</dbReference>
<proteinExistence type="predicted"/>
<dbReference type="Proteomes" id="UP000199297">
    <property type="component" value="Unassembled WGS sequence"/>
</dbReference>
<keyword evidence="2" id="KW-0378">Hydrolase</keyword>
<reference evidence="3" key="1">
    <citation type="submission" date="2016-10" db="EMBL/GenBank/DDBJ databases">
        <authorList>
            <person name="Varghese N."/>
            <person name="Submissions S."/>
        </authorList>
    </citation>
    <scope>NUCLEOTIDE SEQUENCE [LARGE SCALE GENOMIC DNA]</scope>
    <source>
        <strain evidence="3">CGMCC 1.9127</strain>
    </source>
</reference>
<name>A0A1H7SI80_9GAMM</name>
<dbReference type="PROSITE" id="PS50263">
    <property type="entry name" value="CN_HYDROLASE"/>
    <property type="match status" value="1"/>
</dbReference>
<feature type="domain" description="CN hydrolase" evidence="1">
    <location>
        <begin position="1"/>
        <end position="230"/>
    </location>
</feature>
<dbReference type="Pfam" id="PF00795">
    <property type="entry name" value="CN_hydrolase"/>
    <property type="match status" value="1"/>
</dbReference>
<evidence type="ECO:0000313" key="2">
    <source>
        <dbReference type="EMBL" id="SEL72342.1"/>
    </source>
</evidence>
<dbReference type="PANTHER" id="PTHR23088:SF27">
    <property type="entry name" value="DEAMINATED GLUTATHIONE AMIDASE"/>
    <property type="match status" value="1"/>
</dbReference>
<dbReference type="GO" id="GO:0016787">
    <property type="term" value="F:hydrolase activity"/>
    <property type="evidence" value="ECO:0007669"/>
    <property type="project" value="UniProtKB-KW"/>
</dbReference>